<accession>A0A7K0ED91</accession>
<dbReference type="InterPro" id="IPR007694">
    <property type="entry name" value="DNA_helicase_DnaB-like_C"/>
</dbReference>
<dbReference type="InterPro" id="IPR007693">
    <property type="entry name" value="DNA_helicase_DnaB-like_N"/>
</dbReference>
<dbReference type="GO" id="GO:0016787">
    <property type="term" value="F:hydrolase activity"/>
    <property type="evidence" value="ECO:0007669"/>
    <property type="project" value="UniProtKB-KW"/>
</dbReference>
<dbReference type="GO" id="GO:0005524">
    <property type="term" value="F:ATP binding"/>
    <property type="evidence" value="ECO:0007669"/>
    <property type="project" value="UniProtKB-KW"/>
</dbReference>
<keyword evidence="7" id="KW-0067">ATP-binding</keyword>
<dbReference type="GO" id="GO:0043139">
    <property type="term" value="F:5'-3' DNA helicase activity"/>
    <property type="evidence" value="ECO:0007669"/>
    <property type="project" value="UniProtKB-EC"/>
</dbReference>
<keyword evidence="6" id="KW-0347">Helicase</keyword>
<dbReference type="SUPFAM" id="SSF52540">
    <property type="entry name" value="P-loop containing nucleoside triphosphate hydrolases"/>
    <property type="match status" value="1"/>
</dbReference>
<comment type="caution">
    <text evidence="13">The sequence shown here is derived from an EMBL/GenBank/DDBJ whole genome shotgun (WGS) entry which is preliminary data.</text>
</comment>
<dbReference type="SUPFAM" id="SSF48024">
    <property type="entry name" value="N-terminal domain of DnaB helicase"/>
    <property type="match status" value="1"/>
</dbReference>
<gene>
    <name evidence="13" type="ORF">GJJ30_01010</name>
</gene>
<dbReference type="InterPro" id="IPR036185">
    <property type="entry name" value="DNA_heli_DnaB-like_N_sf"/>
</dbReference>
<dbReference type="Pfam" id="PF03796">
    <property type="entry name" value="DnaB_C"/>
    <property type="match status" value="1"/>
</dbReference>
<evidence type="ECO:0000256" key="8">
    <source>
        <dbReference type="ARBA" id="ARBA00023125"/>
    </source>
</evidence>
<keyword evidence="4" id="KW-0547">Nucleotide-binding</keyword>
<evidence type="ECO:0000256" key="5">
    <source>
        <dbReference type="ARBA" id="ARBA00022801"/>
    </source>
</evidence>
<dbReference type="Proteomes" id="UP000441754">
    <property type="component" value="Unassembled WGS sequence"/>
</dbReference>
<comment type="catalytic activity">
    <reaction evidence="11">
        <text>ATP + H2O = ADP + phosphate + H(+)</text>
        <dbReference type="Rhea" id="RHEA:13065"/>
        <dbReference type="ChEBI" id="CHEBI:15377"/>
        <dbReference type="ChEBI" id="CHEBI:15378"/>
        <dbReference type="ChEBI" id="CHEBI:30616"/>
        <dbReference type="ChEBI" id="CHEBI:43474"/>
        <dbReference type="ChEBI" id="CHEBI:456216"/>
        <dbReference type="EC" id="5.6.2.3"/>
    </reaction>
</comment>
<dbReference type="OrthoDB" id="9773982at2"/>
<feature type="domain" description="SF4 helicase" evidence="12">
    <location>
        <begin position="175"/>
        <end position="451"/>
    </location>
</feature>
<dbReference type="Gene3D" id="3.40.50.300">
    <property type="entry name" value="P-loop containing nucleotide triphosphate hydrolases"/>
    <property type="match status" value="1"/>
</dbReference>
<evidence type="ECO:0000256" key="9">
    <source>
        <dbReference type="ARBA" id="ARBA00023235"/>
    </source>
</evidence>
<sequence>MNTLTSSAHLVNVDIELEAAVLGVVLQTPGKAADLLRYIQKPTIFYHSLHQHIYEAIADLYAQGNDCDLMAVRQWLKSHGHDTTNLFNIISQNIFFDLAPKCLILFELAVKRYLGQYGERITRMASDPTTDALQLLERVDGDIDNIMGSIQSMKRPSVNDHLKVFLNGLDGKAKNNGPFTGLSTGIRTLDEQTNGLKPGCLYILAAGTGVGKTAIAGHIVKHQILEVGNAVGFCTLEMKGSEILSRFVAAETGYSNYELDRGKGIDPYKINDAVTRLSDKPLYIWDKPIELIQLEYQASEWKRRYGIKLLVIDYLQLVKHSMVKNRYERVSEISLTFKEMAQELDIAVLALAQLNRDHDKREGWKKRPKLSDLRESGQIEQDSDGVMMLFRPHKFGLNYADSSIIITPQTLEIHIPKWRNGMPTDEDYPLLAYYDAPTNRVGSVPFPDVPF</sequence>
<dbReference type="PANTHER" id="PTHR30153">
    <property type="entry name" value="REPLICATIVE DNA HELICASE DNAB"/>
    <property type="match status" value="1"/>
</dbReference>
<keyword evidence="9" id="KW-0413">Isomerase</keyword>
<evidence type="ECO:0000256" key="4">
    <source>
        <dbReference type="ARBA" id="ARBA00022741"/>
    </source>
</evidence>
<dbReference type="GO" id="GO:0005829">
    <property type="term" value="C:cytosol"/>
    <property type="evidence" value="ECO:0007669"/>
    <property type="project" value="TreeGrafter"/>
</dbReference>
<evidence type="ECO:0000256" key="6">
    <source>
        <dbReference type="ARBA" id="ARBA00022806"/>
    </source>
</evidence>
<dbReference type="GO" id="GO:0006269">
    <property type="term" value="P:DNA replication, synthesis of primer"/>
    <property type="evidence" value="ECO:0007669"/>
    <property type="project" value="UniProtKB-KW"/>
</dbReference>
<dbReference type="PROSITE" id="PS51199">
    <property type="entry name" value="SF4_HELICASE"/>
    <property type="match status" value="1"/>
</dbReference>
<dbReference type="GO" id="GO:1990077">
    <property type="term" value="C:primosome complex"/>
    <property type="evidence" value="ECO:0007669"/>
    <property type="project" value="UniProtKB-KW"/>
</dbReference>
<evidence type="ECO:0000256" key="7">
    <source>
        <dbReference type="ARBA" id="ARBA00022840"/>
    </source>
</evidence>
<dbReference type="PANTHER" id="PTHR30153:SF2">
    <property type="entry name" value="REPLICATIVE DNA HELICASE"/>
    <property type="match status" value="1"/>
</dbReference>
<evidence type="ECO:0000313" key="14">
    <source>
        <dbReference type="Proteomes" id="UP000441754"/>
    </source>
</evidence>
<evidence type="ECO:0000256" key="1">
    <source>
        <dbReference type="ARBA" id="ARBA00008428"/>
    </source>
</evidence>
<dbReference type="EMBL" id="WJXZ01000001">
    <property type="protein sequence ID" value="MRS59854.1"/>
    <property type="molecule type" value="Genomic_DNA"/>
</dbReference>
<dbReference type="Gene3D" id="1.10.860.10">
    <property type="entry name" value="DNAb Helicase, Chain A"/>
    <property type="match status" value="1"/>
</dbReference>
<keyword evidence="14" id="KW-1185">Reference proteome</keyword>
<keyword evidence="2" id="KW-0639">Primosome</keyword>
<evidence type="ECO:0000256" key="10">
    <source>
        <dbReference type="ARBA" id="ARBA00044969"/>
    </source>
</evidence>
<dbReference type="GO" id="GO:0003677">
    <property type="term" value="F:DNA binding"/>
    <property type="evidence" value="ECO:0007669"/>
    <property type="project" value="UniProtKB-KW"/>
</dbReference>
<evidence type="ECO:0000313" key="13">
    <source>
        <dbReference type="EMBL" id="MRS59854.1"/>
    </source>
</evidence>
<dbReference type="InterPro" id="IPR016136">
    <property type="entry name" value="DNA_helicase_N/primase_C"/>
</dbReference>
<evidence type="ECO:0000256" key="2">
    <source>
        <dbReference type="ARBA" id="ARBA00022515"/>
    </source>
</evidence>
<evidence type="ECO:0000256" key="3">
    <source>
        <dbReference type="ARBA" id="ARBA00022705"/>
    </source>
</evidence>
<keyword evidence="5" id="KW-0378">Hydrolase</keyword>
<name>A0A7K0ED91_9BACT</name>
<protein>
    <recommendedName>
        <fullName evidence="10">DNA 5'-3' helicase</fullName>
        <ecNumber evidence="10">5.6.2.3</ecNumber>
    </recommendedName>
</protein>
<comment type="similarity">
    <text evidence="1">Belongs to the helicase family. DnaB subfamily.</text>
</comment>
<keyword evidence="3" id="KW-0235">DNA replication</keyword>
<organism evidence="13 14">
    <name type="scientific">Larkinella terrae</name>
    <dbReference type="NCBI Taxonomy" id="2025311"/>
    <lineage>
        <taxon>Bacteria</taxon>
        <taxon>Pseudomonadati</taxon>
        <taxon>Bacteroidota</taxon>
        <taxon>Cytophagia</taxon>
        <taxon>Cytophagales</taxon>
        <taxon>Spirosomataceae</taxon>
        <taxon>Larkinella</taxon>
    </lineage>
</organism>
<keyword evidence="8" id="KW-0238">DNA-binding</keyword>
<proteinExistence type="inferred from homology"/>
<evidence type="ECO:0000259" key="12">
    <source>
        <dbReference type="PROSITE" id="PS51199"/>
    </source>
</evidence>
<dbReference type="Pfam" id="PF00772">
    <property type="entry name" value="DnaB"/>
    <property type="match status" value="1"/>
</dbReference>
<dbReference type="EC" id="5.6.2.3" evidence="10"/>
<dbReference type="AlphaFoldDB" id="A0A7K0ED91"/>
<dbReference type="InterPro" id="IPR027417">
    <property type="entry name" value="P-loop_NTPase"/>
</dbReference>
<evidence type="ECO:0000256" key="11">
    <source>
        <dbReference type="ARBA" id="ARBA00048954"/>
    </source>
</evidence>
<dbReference type="RefSeq" id="WP_154172242.1">
    <property type="nucleotide sequence ID" value="NZ_WJXZ01000001.1"/>
</dbReference>
<reference evidence="13 14" key="1">
    <citation type="journal article" date="2018" name="Antonie Van Leeuwenhoek">
        <title>Larkinella terrae sp. nov., isolated from soil on Jeju Island, South Korea.</title>
        <authorList>
            <person name="Ten L.N."/>
            <person name="Jeon J."/>
            <person name="Park S.J."/>
            <person name="Park S."/>
            <person name="Lee S.Y."/>
            <person name="Kim M.K."/>
            <person name="Jung H.Y."/>
        </authorList>
    </citation>
    <scope>NUCLEOTIDE SEQUENCE [LARGE SCALE GENOMIC DNA]</scope>
    <source>
        <strain evidence="13 14">KCTC 52001</strain>
    </source>
</reference>